<keyword evidence="2" id="KW-1003">Cell membrane</keyword>
<keyword evidence="4 6" id="KW-1133">Transmembrane helix</keyword>
<evidence type="ECO:0000256" key="4">
    <source>
        <dbReference type="ARBA" id="ARBA00022989"/>
    </source>
</evidence>
<feature type="transmembrane region" description="Helical" evidence="6">
    <location>
        <begin position="21"/>
        <end position="46"/>
    </location>
</feature>
<name>A0ABW4XN21_9GAMM</name>
<evidence type="ECO:0000256" key="5">
    <source>
        <dbReference type="ARBA" id="ARBA00023136"/>
    </source>
</evidence>
<sequence length="166" mass="18886">MPKHPHADFPRAGFLRRLGAFIYDALLVAAIYMVAGAVAMLFTVILEKLGLISLEGYQDMAEYLGVQPWFSFYLAVCICSFFCWFWVRSGQTLGMRAWRLKVQNEDGTPITFTQALIRLFTAAMGLGNLLVIFDRRQKRAFQDYMADCVVVVLSKEANQLKNWQGV</sequence>
<dbReference type="InterPro" id="IPR051791">
    <property type="entry name" value="Pra-immunoreactive"/>
</dbReference>
<evidence type="ECO:0000256" key="2">
    <source>
        <dbReference type="ARBA" id="ARBA00022475"/>
    </source>
</evidence>
<dbReference type="InterPro" id="IPR010432">
    <property type="entry name" value="RDD"/>
</dbReference>
<evidence type="ECO:0000256" key="6">
    <source>
        <dbReference type="SAM" id="Phobius"/>
    </source>
</evidence>
<keyword evidence="9" id="KW-1185">Reference proteome</keyword>
<feature type="transmembrane region" description="Helical" evidence="6">
    <location>
        <begin position="66"/>
        <end position="87"/>
    </location>
</feature>
<dbReference type="RefSeq" id="WP_345339743.1">
    <property type="nucleotide sequence ID" value="NZ_BAABLI010000011.1"/>
</dbReference>
<dbReference type="EMBL" id="JBHUHT010000014">
    <property type="protein sequence ID" value="MFD2096952.1"/>
    <property type="molecule type" value="Genomic_DNA"/>
</dbReference>
<comment type="subcellular location">
    <subcellularLocation>
        <location evidence="1">Cell membrane</location>
        <topology evidence="1">Multi-pass membrane protein</topology>
    </subcellularLocation>
</comment>
<comment type="caution">
    <text evidence="8">The sequence shown here is derived from an EMBL/GenBank/DDBJ whole genome shotgun (WGS) entry which is preliminary data.</text>
</comment>
<keyword evidence="5 6" id="KW-0472">Membrane</keyword>
<gene>
    <name evidence="8" type="ORF">ACFSJ3_13225</name>
</gene>
<accession>A0ABW4XN21</accession>
<evidence type="ECO:0000256" key="1">
    <source>
        <dbReference type="ARBA" id="ARBA00004651"/>
    </source>
</evidence>
<evidence type="ECO:0000259" key="7">
    <source>
        <dbReference type="Pfam" id="PF06271"/>
    </source>
</evidence>
<dbReference type="PANTHER" id="PTHR36115">
    <property type="entry name" value="PROLINE-RICH ANTIGEN HOMOLOG-RELATED"/>
    <property type="match status" value="1"/>
</dbReference>
<feature type="domain" description="RDD" evidence="7">
    <location>
        <begin position="12"/>
        <end position="146"/>
    </location>
</feature>
<keyword evidence="3 6" id="KW-0812">Transmembrane</keyword>
<dbReference type="PANTHER" id="PTHR36115:SF10">
    <property type="entry name" value="RDD DOMAIN-CONTAINING PROTEIN"/>
    <property type="match status" value="1"/>
</dbReference>
<organism evidence="8 9">
    <name type="scientific">Corallincola platygyrae</name>
    <dbReference type="NCBI Taxonomy" id="1193278"/>
    <lineage>
        <taxon>Bacteria</taxon>
        <taxon>Pseudomonadati</taxon>
        <taxon>Pseudomonadota</taxon>
        <taxon>Gammaproteobacteria</taxon>
        <taxon>Alteromonadales</taxon>
        <taxon>Psychromonadaceae</taxon>
        <taxon>Corallincola</taxon>
    </lineage>
</organism>
<dbReference type="Pfam" id="PF06271">
    <property type="entry name" value="RDD"/>
    <property type="match status" value="1"/>
</dbReference>
<protein>
    <submittedName>
        <fullName evidence="8">RDD family protein</fullName>
    </submittedName>
</protein>
<reference evidence="9" key="1">
    <citation type="journal article" date="2019" name="Int. J. Syst. Evol. Microbiol.">
        <title>The Global Catalogue of Microorganisms (GCM) 10K type strain sequencing project: providing services to taxonomists for standard genome sequencing and annotation.</title>
        <authorList>
            <consortium name="The Broad Institute Genomics Platform"/>
            <consortium name="The Broad Institute Genome Sequencing Center for Infectious Disease"/>
            <person name="Wu L."/>
            <person name="Ma J."/>
        </authorList>
    </citation>
    <scope>NUCLEOTIDE SEQUENCE [LARGE SCALE GENOMIC DNA]</scope>
    <source>
        <strain evidence="9">CGMCC 1.10992</strain>
    </source>
</reference>
<evidence type="ECO:0000313" key="8">
    <source>
        <dbReference type="EMBL" id="MFD2096952.1"/>
    </source>
</evidence>
<evidence type="ECO:0000256" key="3">
    <source>
        <dbReference type="ARBA" id="ARBA00022692"/>
    </source>
</evidence>
<proteinExistence type="predicted"/>
<evidence type="ECO:0000313" key="9">
    <source>
        <dbReference type="Proteomes" id="UP001597380"/>
    </source>
</evidence>
<dbReference type="Proteomes" id="UP001597380">
    <property type="component" value="Unassembled WGS sequence"/>
</dbReference>